<accession>A0A4Q7PJU3</accession>
<dbReference type="InterPro" id="IPR016195">
    <property type="entry name" value="Pol/histidinol_Pase-like"/>
</dbReference>
<dbReference type="Gene3D" id="3.20.20.140">
    <property type="entry name" value="Metal-dependent hydrolases"/>
    <property type="match status" value="1"/>
</dbReference>
<dbReference type="PANTHER" id="PTHR21039:SF0">
    <property type="entry name" value="HISTIDINOL-PHOSPHATASE"/>
    <property type="match status" value="1"/>
</dbReference>
<dbReference type="GO" id="GO:0004401">
    <property type="term" value="F:histidinol-phosphatase activity"/>
    <property type="evidence" value="ECO:0007669"/>
    <property type="project" value="UniProtKB-UniRule"/>
</dbReference>
<keyword evidence="12" id="KW-1185">Reference proteome</keyword>
<dbReference type="SUPFAM" id="SSF89550">
    <property type="entry name" value="PHP domain-like"/>
    <property type="match status" value="1"/>
</dbReference>
<sequence length="269" mass="31255">MILADTHTHTAFSTDSTSSPRSQIRQAIRLGLQDFYITDHYDMDFPGEEPSFVFDIPEYFRTLEALKEEYRGQICLHIGIELGLQPHLGKRPEELTASWPFEFVIGSTHVVDQMDPYFPVYWDGKTEQQGLHRYFEDMLENIRSFDCFDSCGHLDYIVRYLPSGRKVNLFAEFGDIIDEILRTLIDRDIALECNTAGFKYGLGHPNPHEDVLIRYRELGGELLTIGSDGHAPEHLAYDFSLLPELLKKLGYRYYTIYKDRRPVFLNLNE</sequence>
<dbReference type="Proteomes" id="UP000292927">
    <property type="component" value="Unassembled WGS sequence"/>
</dbReference>
<keyword evidence="6 8" id="KW-0368">Histidine biosynthesis</keyword>
<protein>
    <recommendedName>
        <fullName evidence="3 8">Histidinol-phosphatase</fullName>
        <shortName evidence="8">HolPase</shortName>
        <ecNumber evidence="3 8">3.1.3.15</ecNumber>
    </recommendedName>
</protein>
<dbReference type="UniPathway" id="UPA00031">
    <property type="reaction ID" value="UER00013"/>
</dbReference>
<dbReference type="InterPro" id="IPR003141">
    <property type="entry name" value="Pol/His_phosphatase_N"/>
</dbReference>
<evidence type="ECO:0000256" key="5">
    <source>
        <dbReference type="ARBA" id="ARBA00022801"/>
    </source>
</evidence>
<organism evidence="11 12">
    <name type="scientific">Cuneatibacter caecimuris</name>
    <dbReference type="NCBI Taxonomy" id="1796618"/>
    <lineage>
        <taxon>Bacteria</taxon>
        <taxon>Bacillati</taxon>
        <taxon>Bacillota</taxon>
        <taxon>Clostridia</taxon>
        <taxon>Lachnospirales</taxon>
        <taxon>Lachnospiraceae</taxon>
        <taxon>Cuneatibacter</taxon>
    </lineage>
</organism>
<evidence type="ECO:0000313" key="11">
    <source>
        <dbReference type="EMBL" id="RZT00971.1"/>
    </source>
</evidence>
<gene>
    <name evidence="11" type="ORF">EV209_1408</name>
</gene>
<dbReference type="EC" id="3.1.3.15" evidence="3 8"/>
<dbReference type="NCBIfam" id="TIGR01856">
    <property type="entry name" value="hisJ_fam"/>
    <property type="match status" value="1"/>
</dbReference>
<feature type="compositionally biased region" description="Polar residues" evidence="9">
    <location>
        <begin position="9"/>
        <end position="20"/>
    </location>
</feature>
<dbReference type="AlphaFoldDB" id="A0A4Q7PJU3"/>
<evidence type="ECO:0000259" key="10">
    <source>
        <dbReference type="SMART" id="SM00481"/>
    </source>
</evidence>
<feature type="region of interest" description="Disordered" evidence="9">
    <location>
        <begin position="1"/>
        <end position="20"/>
    </location>
</feature>
<evidence type="ECO:0000313" key="12">
    <source>
        <dbReference type="Proteomes" id="UP000292927"/>
    </source>
</evidence>
<dbReference type="SMART" id="SM00481">
    <property type="entry name" value="POLIIIAc"/>
    <property type="match status" value="1"/>
</dbReference>
<dbReference type="GO" id="GO:0000105">
    <property type="term" value="P:L-histidine biosynthetic process"/>
    <property type="evidence" value="ECO:0007669"/>
    <property type="project" value="UniProtKB-UniRule"/>
</dbReference>
<evidence type="ECO:0000256" key="6">
    <source>
        <dbReference type="ARBA" id="ARBA00023102"/>
    </source>
</evidence>
<comment type="similarity">
    <text evidence="2 8">Belongs to the PHP hydrolase family. HisK subfamily.</text>
</comment>
<dbReference type="RefSeq" id="WP_330520885.1">
    <property type="nucleotide sequence ID" value="NZ_SGXF01000002.1"/>
</dbReference>
<feature type="domain" description="Polymerase/histidinol phosphatase N-terminal" evidence="10">
    <location>
        <begin position="4"/>
        <end position="86"/>
    </location>
</feature>
<name>A0A4Q7PJU3_9FIRM</name>
<evidence type="ECO:0000256" key="1">
    <source>
        <dbReference type="ARBA" id="ARBA00004970"/>
    </source>
</evidence>
<dbReference type="InterPro" id="IPR010140">
    <property type="entry name" value="Histidinol_P_phosphatase_HisJ"/>
</dbReference>
<evidence type="ECO:0000256" key="4">
    <source>
        <dbReference type="ARBA" id="ARBA00022605"/>
    </source>
</evidence>
<dbReference type="EMBL" id="SGXF01000002">
    <property type="protein sequence ID" value="RZT00971.1"/>
    <property type="molecule type" value="Genomic_DNA"/>
</dbReference>
<dbReference type="Pfam" id="PF02811">
    <property type="entry name" value="PHP"/>
    <property type="match status" value="1"/>
</dbReference>
<keyword evidence="5 8" id="KW-0378">Hydrolase</keyword>
<evidence type="ECO:0000256" key="7">
    <source>
        <dbReference type="ARBA" id="ARBA00049158"/>
    </source>
</evidence>
<evidence type="ECO:0000256" key="9">
    <source>
        <dbReference type="SAM" id="MobiDB-lite"/>
    </source>
</evidence>
<dbReference type="InterPro" id="IPR004013">
    <property type="entry name" value="PHP_dom"/>
</dbReference>
<evidence type="ECO:0000256" key="3">
    <source>
        <dbReference type="ARBA" id="ARBA00013085"/>
    </source>
</evidence>
<comment type="pathway">
    <text evidence="1 8">Amino-acid biosynthesis; L-histidine biosynthesis; L-histidine from 5-phospho-alpha-D-ribose 1-diphosphate: step 8/9.</text>
</comment>
<dbReference type="GO" id="GO:0005737">
    <property type="term" value="C:cytoplasm"/>
    <property type="evidence" value="ECO:0007669"/>
    <property type="project" value="TreeGrafter"/>
</dbReference>
<evidence type="ECO:0000256" key="8">
    <source>
        <dbReference type="RuleBase" id="RU366003"/>
    </source>
</evidence>
<proteinExistence type="inferred from homology"/>
<dbReference type="PANTHER" id="PTHR21039">
    <property type="entry name" value="HISTIDINOL PHOSPHATASE-RELATED"/>
    <property type="match status" value="1"/>
</dbReference>
<evidence type="ECO:0000256" key="2">
    <source>
        <dbReference type="ARBA" id="ARBA00009152"/>
    </source>
</evidence>
<keyword evidence="4 8" id="KW-0028">Amino-acid biosynthesis</keyword>
<reference evidence="11 12" key="1">
    <citation type="submission" date="2019-02" db="EMBL/GenBank/DDBJ databases">
        <title>Genomic Encyclopedia of Type Strains, Phase IV (KMG-IV): sequencing the most valuable type-strain genomes for metagenomic binning, comparative biology and taxonomic classification.</title>
        <authorList>
            <person name="Goeker M."/>
        </authorList>
    </citation>
    <scope>NUCLEOTIDE SEQUENCE [LARGE SCALE GENOMIC DNA]</scope>
    <source>
        <strain evidence="11 12">DSM 29486</strain>
    </source>
</reference>
<comment type="caution">
    <text evidence="11">The sequence shown here is derived from an EMBL/GenBank/DDBJ whole genome shotgun (WGS) entry which is preliminary data.</text>
</comment>
<comment type="catalytic activity">
    <reaction evidence="7 8">
        <text>L-histidinol phosphate + H2O = L-histidinol + phosphate</text>
        <dbReference type="Rhea" id="RHEA:14465"/>
        <dbReference type="ChEBI" id="CHEBI:15377"/>
        <dbReference type="ChEBI" id="CHEBI:43474"/>
        <dbReference type="ChEBI" id="CHEBI:57699"/>
        <dbReference type="ChEBI" id="CHEBI:57980"/>
        <dbReference type="EC" id="3.1.3.15"/>
    </reaction>
</comment>